<dbReference type="InterPro" id="IPR000600">
    <property type="entry name" value="ROK"/>
</dbReference>
<sequence length="384" mass="39293">MTRTPSRAATPRTARLINDRAAFALLLERGPLSRTELQRLTGLSHPTVSDLVDRLEAAGVIAPAGESQVRRRGPNALLYGLVADRAHVAGVEVLPDVVLASVTDVTGRQVGAAQLAQDTAAEPHDLVHRAITEALADATLTADRLRSVVIGTPGLVDPATGDISFVGALPTWHANLLPGLRDSLGGVPVLVENEVNLVGLAEHRLGAARGRDTFALLSFSSGIGMALVLNGHLHRGTSGGAGELSYLPADQAGRLFPELVAGGAVLALAKTHGIRPKSDNAAAAVTAAVGGAAGGKEFLDELADRIAFGAAGVCAVLDPGFLVLAGTIGRAGGEALAERVAERVNRTTPLSTAVAPGTVDGNPVLRGAVLIALDLLHEETFAQS</sequence>
<evidence type="ECO:0000259" key="2">
    <source>
        <dbReference type="Pfam" id="PF12802"/>
    </source>
</evidence>
<dbReference type="InterPro" id="IPR011991">
    <property type="entry name" value="ArsR-like_HTH"/>
</dbReference>
<feature type="domain" description="HTH marR-type" evidence="2">
    <location>
        <begin position="26"/>
        <end position="71"/>
    </location>
</feature>
<dbReference type="InterPro" id="IPR043129">
    <property type="entry name" value="ATPase_NBD"/>
</dbReference>
<dbReference type="SUPFAM" id="SSF46785">
    <property type="entry name" value="Winged helix' DNA-binding domain"/>
    <property type="match status" value="1"/>
</dbReference>
<name>A0ABN2FL15_9ACTN</name>
<evidence type="ECO:0000313" key="3">
    <source>
        <dbReference type="EMBL" id="GAA1650895.1"/>
    </source>
</evidence>
<organism evidence="3 4">
    <name type="scientific">Kribbella alba</name>
    <dbReference type="NCBI Taxonomy" id="190197"/>
    <lineage>
        <taxon>Bacteria</taxon>
        <taxon>Bacillati</taxon>
        <taxon>Actinomycetota</taxon>
        <taxon>Actinomycetes</taxon>
        <taxon>Propionibacteriales</taxon>
        <taxon>Kribbellaceae</taxon>
        <taxon>Kribbella</taxon>
    </lineage>
</organism>
<gene>
    <name evidence="3" type="ORF">GCM10009744_48160</name>
</gene>
<evidence type="ECO:0000313" key="4">
    <source>
        <dbReference type="Proteomes" id="UP001501319"/>
    </source>
</evidence>
<dbReference type="InterPro" id="IPR036388">
    <property type="entry name" value="WH-like_DNA-bd_sf"/>
</dbReference>
<dbReference type="EMBL" id="BAAANE010000008">
    <property type="protein sequence ID" value="GAA1650895.1"/>
    <property type="molecule type" value="Genomic_DNA"/>
</dbReference>
<dbReference type="CDD" id="cd00090">
    <property type="entry name" value="HTH_ARSR"/>
    <property type="match status" value="1"/>
</dbReference>
<dbReference type="CDD" id="cd23763">
    <property type="entry name" value="ASKHA_ATPase_ROK"/>
    <property type="match status" value="1"/>
</dbReference>
<reference evidence="3 4" key="1">
    <citation type="journal article" date="2019" name="Int. J. Syst. Evol. Microbiol.">
        <title>The Global Catalogue of Microorganisms (GCM) 10K type strain sequencing project: providing services to taxonomists for standard genome sequencing and annotation.</title>
        <authorList>
            <consortium name="The Broad Institute Genomics Platform"/>
            <consortium name="The Broad Institute Genome Sequencing Center for Infectious Disease"/>
            <person name="Wu L."/>
            <person name="Ma J."/>
        </authorList>
    </citation>
    <scope>NUCLEOTIDE SEQUENCE [LARGE SCALE GENOMIC DNA]</scope>
    <source>
        <strain evidence="3 4">JCM 14306</strain>
    </source>
</reference>
<comment type="caution">
    <text evidence="3">The sequence shown here is derived from an EMBL/GenBank/DDBJ whole genome shotgun (WGS) entry which is preliminary data.</text>
</comment>
<proteinExistence type="inferred from homology"/>
<accession>A0ABN2FL15</accession>
<dbReference type="RefSeq" id="WP_344114302.1">
    <property type="nucleotide sequence ID" value="NZ_BAAANE010000008.1"/>
</dbReference>
<dbReference type="SUPFAM" id="SSF53067">
    <property type="entry name" value="Actin-like ATPase domain"/>
    <property type="match status" value="1"/>
</dbReference>
<dbReference type="Gene3D" id="3.30.420.40">
    <property type="match status" value="2"/>
</dbReference>
<keyword evidence="4" id="KW-1185">Reference proteome</keyword>
<dbReference type="Proteomes" id="UP001501319">
    <property type="component" value="Unassembled WGS sequence"/>
</dbReference>
<dbReference type="InterPro" id="IPR000835">
    <property type="entry name" value="HTH_MarR-typ"/>
</dbReference>
<evidence type="ECO:0000256" key="1">
    <source>
        <dbReference type="ARBA" id="ARBA00006479"/>
    </source>
</evidence>
<dbReference type="PANTHER" id="PTHR18964">
    <property type="entry name" value="ROK (REPRESSOR, ORF, KINASE) FAMILY"/>
    <property type="match status" value="1"/>
</dbReference>
<dbReference type="PANTHER" id="PTHR18964:SF149">
    <property type="entry name" value="BIFUNCTIONAL UDP-N-ACETYLGLUCOSAMINE 2-EPIMERASE_N-ACETYLMANNOSAMINE KINASE"/>
    <property type="match status" value="1"/>
</dbReference>
<dbReference type="Pfam" id="PF12802">
    <property type="entry name" value="MarR_2"/>
    <property type="match status" value="1"/>
</dbReference>
<dbReference type="Gene3D" id="1.10.10.10">
    <property type="entry name" value="Winged helix-like DNA-binding domain superfamily/Winged helix DNA-binding domain"/>
    <property type="match status" value="1"/>
</dbReference>
<comment type="similarity">
    <text evidence="1">Belongs to the ROK (NagC/XylR) family.</text>
</comment>
<dbReference type="Pfam" id="PF00480">
    <property type="entry name" value="ROK"/>
    <property type="match status" value="1"/>
</dbReference>
<dbReference type="InterPro" id="IPR036390">
    <property type="entry name" value="WH_DNA-bd_sf"/>
</dbReference>
<protein>
    <submittedName>
        <fullName evidence="3">ROK family transcriptional regulator</fullName>
    </submittedName>
</protein>